<sequence>MSVNKVILVGNLGKDPELRYTPSGTAVTTFSLATTERYKDREGNRQDKTEWHNIVAWRQLAEICGKFLHKGKQIYVEGKIQNRSYDDRDGNKRYISEVVIDQMQMLGSRDDSQGGSGSGGGQGYNQGSNNSGGGQSYNQGTQNTAAPKSQGSSFEEPVFNPDDEIPF</sequence>
<dbReference type="EMBL" id="FNQN01000001">
    <property type="protein sequence ID" value="SDZ80072.1"/>
    <property type="molecule type" value="Genomic_DNA"/>
</dbReference>
<dbReference type="GO" id="GO:0003697">
    <property type="term" value="F:single-stranded DNA binding"/>
    <property type="evidence" value="ECO:0007669"/>
    <property type="project" value="UniProtKB-UniRule"/>
</dbReference>
<dbReference type="AlphaFoldDB" id="A0A1H3W189"/>
<protein>
    <recommendedName>
        <fullName evidence="2 3">Single-stranded DNA-binding protein</fullName>
        <shortName evidence="2">SSB</shortName>
    </recommendedName>
</protein>
<dbReference type="InterPro" id="IPR011344">
    <property type="entry name" value="ssDNA-bd"/>
</dbReference>
<feature type="short sequence motif" description="Important for interaction with partner proteins" evidence="2">
    <location>
        <begin position="162"/>
        <end position="167"/>
    </location>
</feature>
<dbReference type="GO" id="GO:0006281">
    <property type="term" value="P:DNA repair"/>
    <property type="evidence" value="ECO:0007669"/>
    <property type="project" value="UniProtKB-UniRule"/>
</dbReference>
<gene>
    <name evidence="5" type="ORF">SAMN05660420_00377</name>
</gene>
<organism evidence="5 6">
    <name type="scientific">Desulfuromusa kysingii</name>
    <dbReference type="NCBI Taxonomy" id="37625"/>
    <lineage>
        <taxon>Bacteria</taxon>
        <taxon>Pseudomonadati</taxon>
        <taxon>Thermodesulfobacteriota</taxon>
        <taxon>Desulfuromonadia</taxon>
        <taxon>Desulfuromonadales</taxon>
        <taxon>Geopsychrobacteraceae</taxon>
        <taxon>Desulfuromusa</taxon>
    </lineage>
</organism>
<dbReference type="GO" id="GO:0006260">
    <property type="term" value="P:DNA replication"/>
    <property type="evidence" value="ECO:0007669"/>
    <property type="project" value="UniProtKB-UniRule"/>
</dbReference>
<dbReference type="GO" id="GO:0009295">
    <property type="term" value="C:nucleoid"/>
    <property type="evidence" value="ECO:0007669"/>
    <property type="project" value="TreeGrafter"/>
</dbReference>
<keyword evidence="1 2" id="KW-0238">DNA-binding</keyword>
<comment type="caution">
    <text evidence="2">Lacks conserved residue(s) required for the propagation of feature annotation.</text>
</comment>
<keyword evidence="2" id="KW-0227">DNA damage</keyword>
<dbReference type="InterPro" id="IPR000424">
    <property type="entry name" value="Primosome_PriB/ssb"/>
</dbReference>
<keyword evidence="2" id="KW-0235">DNA replication</keyword>
<dbReference type="HAMAP" id="MF_00984">
    <property type="entry name" value="SSB"/>
    <property type="match status" value="1"/>
</dbReference>
<dbReference type="Pfam" id="PF00436">
    <property type="entry name" value="SSB"/>
    <property type="match status" value="1"/>
</dbReference>
<feature type="region of interest" description="Disordered" evidence="4">
    <location>
        <begin position="107"/>
        <end position="167"/>
    </location>
</feature>
<dbReference type="Gene3D" id="2.40.50.140">
    <property type="entry name" value="Nucleic acid-binding proteins"/>
    <property type="match status" value="1"/>
</dbReference>
<dbReference type="STRING" id="37625.SAMN05660420_00377"/>
<keyword evidence="2" id="KW-0234">DNA repair</keyword>
<reference evidence="5 6" key="1">
    <citation type="submission" date="2016-10" db="EMBL/GenBank/DDBJ databases">
        <authorList>
            <person name="de Groot N.N."/>
        </authorList>
    </citation>
    <scope>NUCLEOTIDE SEQUENCE [LARGE SCALE GENOMIC DNA]</scope>
    <source>
        <strain evidence="5 6">DSM 7343</strain>
    </source>
</reference>
<keyword evidence="2" id="KW-0233">DNA recombination</keyword>
<dbReference type="GO" id="GO:0006310">
    <property type="term" value="P:DNA recombination"/>
    <property type="evidence" value="ECO:0007669"/>
    <property type="project" value="UniProtKB-UniRule"/>
</dbReference>
<evidence type="ECO:0000313" key="5">
    <source>
        <dbReference type="EMBL" id="SDZ80072.1"/>
    </source>
</evidence>
<dbReference type="Proteomes" id="UP000199409">
    <property type="component" value="Unassembled WGS sequence"/>
</dbReference>
<feature type="compositionally biased region" description="Gly residues" evidence="4">
    <location>
        <begin position="114"/>
        <end position="135"/>
    </location>
</feature>
<comment type="subunit">
    <text evidence="2">Homotetramer.</text>
</comment>
<comment type="function">
    <text evidence="2">Plays an important role in DNA replication, recombination and repair. Binds to ssDNA and to an array of partner proteins to recruit them to their sites of action during DNA metabolism.</text>
</comment>
<evidence type="ECO:0000256" key="3">
    <source>
        <dbReference type="PIRNR" id="PIRNR002070"/>
    </source>
</evidence>
<dbReference type="PROSITE" id="PS50935">
    <property type="entry name" value="SSB"/>
    <property type="match status" value="1"/>
</dbReference>
<dbReference type="CDD" id="cd04496">
    <property type="entry name" value="SSB_OBF"/>
    <property type="match status" value="1"/>
</dbReference>
<dbReference type="NCBIfam" id="TIGR00621">
    <property type="entry name" value="ssb"/>
    <property type="match status" value="1"/>
</dbReference>
<accession>A0A1H3W189</accession>
<name>A0A1H3W189_9BACT</name>
<dbReference type="SUPFAM" id="SSF50249">
    <property type="entry name" value="Nucleic acid-binding proteins"/>
    <property type="match status" value="1"/>
</dbReference>
<dbReference type="PANTHER" id="PTHR10302">
    <property type="entry name" value="SINGLE-STRANDED DNA-BINDING PROTEIN"/>
    <property type="match status" value="1"/>
</dbReference>
<evidence type="ECO:0000256" key="2">
    <source>
        <dbReference type="HAMAP-Rule" id="MF_00984"/>
    </source>
</evidence>
<dbReference type="OrthoDB" id="9809878at2"/>
<dbReference type="PANTHER" id="PTHR10302:SF0">
    <property type="entry name" value="SINGLE-STRANDED DNA-BINDING PROTEIN, MITOCHONDRIAL"/>
    <property type="match status" value="1"/>
</dbReference>
<evidence type="ECO:0000313" key="6">
    <source>
        <dbReference type="Proteomes" id="UP000199409"/>
    </source>
</evidence>
<evidence type="ECO:0000256" key="4">
    <source>
        <dbReference type="SAM" id="MobiDB-lite"/>
    </source>
</evidence>
<dbReference type="InterPro" id="IPR012340">
    <property type="entry name" value="NA-bd_OB-fold"/>
</dbReference>
<dbReference type="RefSeq" id="WP_092344230.1">
    <property type="nucleotide sequence ID" value="NZ_FNQN01000001.1"/>
</dbReference>
<evidence type="ECO:0000256" key="1">
    <source>
        <dbReference type="ARBA" id="ARBA00023125"/>
    </source>
</evidence>
<proteinExistence type="inferred from homology"/>
<dbReference type="PIRSF" id="PIRSF002070">
    <property type="entry name" value="SSB"/>
    <property type="match status" value="1"/>
</dbReference>
<keyword evidence="6" id="KW-1185">Reference proteome</keyword>